<proteinExistence type="predicted"/>
<evidence type="ECO:0000313" key="2">
    <source>
        <dbReference type="Proteomes" id="UP001168338"/>
    </source>
</evidence>
<sequence length="88" mass="10350">MYIVTRCPGCQAFTYLDSFQRFKLCHICGEVIDGTRAPEYLEVSDHQDAEQIIGQLEAFLKKTGRPDLSKQELEHLRMQYAEWLRNRL</sequence>
<accession>A0ABT8M5W0</accession>
<keyword evidence="2" id="KW-1185">Reference proteome</keyword>
<gene>
    <name evidence="1" type="ORF">FGU65_00155</name>
</gene>
<organism evidence="1 2">
    <name type="scientific">Methanoculleus frigidifontis</name>
    <dbReference type="NCBI Taxonomy" id="2584085"/>
    <lineage>
        <taxon>Archaea</taxon>
        <taxon>Methanobacteriati</taxon>
        <taxon>Methanobacteriota</taxon>
        <taxon>Stenosarchaea group</taxon>
        <taxon>Methanomicrobia</taxon>
        <taxon>Methanomicrobiales</taxon>
        <taxon>Methanomicrobiaceae</taxon>
        <taxon>Methanoculleus</taxon>
    </lineage>
</organism>
<dbReference type="EMBL" id="VCYH01000001">
    <property type="protein sequence ID" value="MDN7023325.1"/>
    <property type="molecule type" value="Genomic_DNA"/>
</dbReference>
<protein>
    <submittedName>
        <fullName evidence="1">DUF1922 domain-containing protein</fullName>
    </submittedName>
</protein>
<comment type="caution">
    <text evidence="1">The sequence shown here is derived from an EMBL/GenBank/DDBJ whole genome shotgun (WGS) entry which is preliminary data.</text>
</comment>
<reference evidence="1" key="1">
    <citation type="submission" date="2019-05" db="EMBL/GenBank/DDBJ databases">
        <title>Methanoculleus sp. FWC-SCC1, a methanogenic archaeon isolated from deep marine cold seep.</title>
        <authorList>
            <person name="Chen Y.-W."/>
            <person name="Chen S.-C."/>
            <person name="Teng N.-H."/>
            <person name="Lai M.-C."/>
        </authorList>
    </citation>
    <scope>NUCLEOTIDE SEQUENCE</scope>
    <source>
        <strain evidence="1">FWC-SCC1</strain>
    </source>
</reference>
<dbReference type="Proteomes" id="UP001168338">
    <property type="component" value="Unassembled WGS sequence"/>
</dbReference>
<dbReference type="Gene3D" id="3.90.820.10">
    <property type="entry name" value="Structural Genomics, Unknown Function 30-nov-00 1gh9 Mol_id"/>
    <property type="match status" value="1"/>
</dbReference>
<evidence type="ECO:0000313" key="1">
    <source>
        <dbReference type="EMBL" id="MDN7023325.1"/>
    </source>
</evidence>
<dbReference type="RefSeq" id="WP_301662380.1">
    <property type="nucleotide sequence ID" value="NZ_VCYH01000001.1"/>
</dbReference>
<name>A0ABT8M5W0_9EURY</name>